<proteinExistence type="predicted"/>
<dbReference type="Proteomes" id="UP000178068">
    <property type="component" value="Unassembled WGS sequence"/>
</dbReference>
<reference evidence="2 3" key="1">
    <citation type="journal article" date="2016" name="Nat. Commun.">
        <title>Thousands of microbial genomes shed light on interconnected biogeochemical processes in an aquifer system.</title>
        <authorList>
            <person name="Anantharaman K."/>
            <person name="Brown C.T."/>
            <person name="Hug L.A."/>
            <person name="Sharon I."/>
            <person name="Castelle C.J."/>
            <person name="Probst A.J."/>
            <person name="Thomas B.C."/>
            <person name="Singh A."/>
            <person name="Wilkins M.J."/>
            <person name="Karaoz U."/>
            <person name="Brodie E.L."/>
            <person name="Williams K.H."/>
            <person name="Hubbard S.S."/>
            <person name="Banfield J.F."/>
        </authorList>
    </citation>
    <scope>NUCLEOTIDE SEQUENCE [LARGE SCALE GENOMIC DNA]</scope>
</reference>
<dbReference type="AlphaFoldDB" id="A0A1G1WQW2"/>
<sequence length="136" mass="14574">MLDTPAQGSEGSPVPPSEVKTQTNEVKPAGLDQTVKPPQVSEQQPEAQSSSEAALAEQAVADRLAQQAKQELPPPVVSQVSEVQPAPIALNQERMERGSPTKGPLTGKLISFQHQRRAELAARHGQSERTELRQAA</sequence>
<feature type="region of interest" description="Disordered" evidence="1">
    <location>
        <begin position="1"/>
        <end position="80"/>
    </location>
</feature>
<evidence type="ECO:0000256" key="1">
    <source>
        <dbReference type="SAM" id="MobiDB-lite"/>
    </source>
</evidence>
<accession>A0A1G1WQW2</accession>
<feature type="compositionally biased region" description="Low complexity" evidence="1">
    <location>
        <begin position="37"/>
        <end position="61"/>
    </location>
</feature>
<feature type="compositionally biased region" description="Polar residues" evidence="1">
    <location>
        <begin position="1"/>
        <end position="10"/>
    </location>
</feature>
<feature type="region of interest" description="Disordered" evidence="1">
    <location>
        <begin position="88"/>
        <end position="107"/>
    </location>
</feature>
<name>A0A1G1WQW2_9BACT</name>
<organism evidence="2 3">
    <name type="scientific">Candidatus Woykebacteria bacterium RIFCSPHIGHO2_12_FULL_45_10</name>
    <dbReference type="NCBI Taxonomy" id="1802603"/>
    <lineage>
        <taxon>Bacteria</taxon>
        <taxon>Candidatus Woykeibacteriota</taxon>
    </lineage>
</organism>
<dbReference type="EMBL" id="MHCZ01000021">
    <property type="protein sequence ID" value="OGY29730.1"/>
    <property type="molecule type" value="Genomic_DNA"/>
</dbReference>
<protein>
    <submittedName>
        <fullName evidence="2">Uncharacterized protein</fullName>
    </submittedName>
</protein>
<evidence type="ECO:0000313" key="3">
    <source>
        <dbReference type="Proteomes" id="UP000178068"/>
    </source>
</evidence>
<gene>
    <name evidence="2" type="ORF">A3F35_00180</name>
</gene>
<evidence type="ECO:0000313" key="2">
    <source>
        <dbReference type="EMBL" id="OGY29730.1"/>
    </source>
</evidence>
<comment type="caution">
    <text evidence="2">The sequence shown here is derived from an EMBL/GenBank/DDBJ whole genome shotgun (WGS) entry which is preliminary data.</text>
</comment>